<dbReference type="RefSeq" id="WP_265546534.1">
    <property type="nucleotide sequence ID" value="NZ_CP098740.1"/>
</dbReference>
<reference evidence="1" key="1">
    <citation type="journal article" date="2022" name="Front. Microbiol.">
        <title>Mirubactin C rescues the lethal effect of cell wall biosynthesis mutations in Bacillus subtilis.</title>
        <authorList>
            <person name="Kepplinger B."/>
            <person name="Wen X."/>
            <person name="Tyler A.R."/>
            <person name="Kim B.Y."/>
            <person name="Brown J."/>
            <person name="Banks P."/>
            <person name="Dashti Y."/>
            <person name="Mackenzie E.S."/>
            <person name="Wills C."/>
            <person name="Kawai Y."/>
            <person name="Waldron K.J."/>
            <person name="Allenby N.E.E."/>
            <person name="Wu L.J."/>
            <person name="Hall M.J."/>
            <person name="Errington J."/>
        </authorList>
    </citation>
    <scope>NUCLEOTIDE SEQUENCE</scope>
    <source>
        <strain evidence="1">MDA8-470</strain>
    </source>
</reference>
<protein>
    <recommendedName>
        <fullName evidence="3">ABC transporter substrate-binding protein</fullName>
    </recommendedName>
</protein>
<dbReference type="EMBL" id="CP098740">
    <property type="protein sequence ID" value="UZK58015.1"/>
    <property type="molecule type" value="Genomic_DNA"/>
</dbReference>
<accession>A0ABY6Q158</accession>
<name>A0ABY6Q158_9ACTN</name>
<evidence type="ECO:0000313" key="2">
    <source>
        <dbReference type="Proteomes" id="UP001164963"/>
    </source>
</evidence>
<organism evidence="1 2">
    <name type="scientific">Streptomyces drozdowiczii</name>
    <dbReference type="NCBI Taxonomy" id="202862"/>
    <lineage>
        <taxon>Bacteria</taxon>
        <taxon>Bacillati</taxon>
        <taxon>Actinomycetota</taxon>
        <taxon>Actinomycetes</taxon>
        <taxon>Kitasatosporales</taxon>
        <taxon>Streptomycetaceae</taxon>
        <taxon>Streptomyces</taxon>
    </lineage>
</organism>
<keyword evidence="2" id="KW-1185">Reference proteome</keyword>
<evidence type="ECO:0000313" key="1">
    <source>
        <dbReference type="EMBL" id="UZK58015.1"/>
    </source>
</evidence>
<dbReference type="Proteomes" id="UP001164963">
    <property type="component" value="Chromosome"/>
</dbReference>
<evidence type="ECO:0008006" key="3">
    <source>
        <dbReference type="Google" id="ProtNLM"/>
    </source>
</evidence>
<proteinExistence type="predicted"/>
<gene>
    <name evidence="1" type="ORF">NEH16_31515</name>
</gene>
<sequence length="64" mass="6711">MNKAAAKRIFSGLLVTLGIWGSLGMGLAEASTPDLRAKVDISGSSLGGDMWLQVLDDQWGVAHP</sequence>